<dbReference type="Pfam" id="PF02357">
    <property type="entry name" value="NusG"/>
    <property type="match status" value="1"/>
</dbReference>
<dbReference type="RefSeq" id="WP_344702491.1">
    <property type="nucleotide sequence ID" value="NZ_BAAAZT010000029.1"/>
</dbReference>
<dbReference type="SMART" id="SM00738">
    <property type="entry name" value="NGN"/>
    <property type="match status" value="1"/>
</dbReference>
<reference evidence="6" key="1">
    <citation type="journal article" date="2019" name="Int. J. Syst. Evol. Microbiol.">
        <title>The Global Catalogue of Microorganisms (GCM) 10K type strain sequencing project: providing services to taxonomists for standard genome sequencing and annotation.</title>
        <authorList>
            <consortium name="The Broad Institute Genomics Platform"/>
            <consortium name="The Broad Institute Genome Sequencing Center for Infectious Disease"/>
            <person name="Wu L."/>
            <person name="Ma J."/>
        </authorList>
    </citation>
    <scope>NUCLEOTIDE SEQUENCE [LARGE SCALE GENOMIC DNA]</scope>
    <source>
        <strain evidence="6">JCM 16914</strain>
    </source>
</reference>
<dbReference type="PANTHER" id="PTHR30265">
    <property type="entry name" value="RHO-INTERACTING TRANSCRIPTION TERMINATION FACTOR NUSG"/>
    <property type="match status" value="1"/>
</dbReference>
<dbReference type="InterPro" id="IPR006645">
    <property type="entry name" value="NGN-like_dom"/>
</dbReference>
<gene>
    <name evidence="5" type="primary">rfaH_2</name>
    <name evidence="5" type="ORF">GCM10022228_07670</name>
</gene>
<dbReference type="CDD" id="cd06091">
    <property type="entry name" value="KOW_NusG"/>
    <property type="match status" value="1"/>
</dbReference>
<sequence>MKQEQTPETDVHTKSHPASWYVVQCKAGESFRAADHLDNQGYEVLHPVLERKRRRRGKLTLVCEPLFPFYLFIRLDKISSNWAPIRSTRGVLRIVTFGYVPAAVPDTLIEQLVHGSDEPDGVHSRFSPGDSVQIADGPFKGLEAIFQHAKGTERAVVLLNMLQHQRSVEMPGDHLL</sequence>
<comment type="caution">
    <text evidence="5">The sequence shown here is derived from an EMBL/GenBank/DDBJ whole genome shotgun (WGS) entry which is preliminary data.</text>
</comment>
<feature type="domain" description="NusG-like N-terminal" evidence="4">
    <location>
        <begin position="17"/>
        <end position="116"/>
    </location>
</feature>
<protein>
    <submittedName>
        <fullName evidence="5">Transcription/translation regulatory transformer protein RfaH</fullName>
    </submittedName>
</protein>
<dbReference type="CDD" id="cd09892">
    <property type="entry name" value="NGN_SP_RfaH"/>
    <property type="match status" value="1"/>
</dbReference>
<dbReference type="SUPFAM" id="SSF50104">
    <property type="entry name" value="Translation proteins SH3-like domain"/>
    <property type="match status" value="1"/>
</dbReference>
<dbReference type="InterPro" id="IPR036735">
    <property type="entry name" value="NGN_dom_sf"/>
</dbReference>
<dbReference type="SUPFAM" id="SSF82679">
    <property type="entry name" value="N-utilization substance G protein NusG, N-terminal domain"/>
    <property type="match status" value="1"/>
</dbReference>
<dbReference type="EMBL" id="BAAAZT010000029">
    <property type="protein sequence ID" value="GAA3899662.1"/>
    <property type="molecule type" value="Genomic_DNA"/>
</dbReference>
<dbReference type="InterPro" id="IPR008991">
    <property type="entry name" value="Translation_prot_SH3-like_sf"/>
</dbReference>
<organism evidence="5 6">
    <name type="scientific">Halomonas cibimaris</name>
    <dbReference type="NCBI Taxonomy" id="657012"/>
    <lineage>
        <taxon>Bacteria</taxon>
        <taxon>Pseudomonadati</taxon>
        <taxon>Pseudomonadota</taxon>
        <taxon>Gammaproteobacteria</taxon>
        <taxon>Oceanospirillales</taxon>
        <taxon>Halomonadaceae</taxon>
        <taxon>Halomonas</taxon>
    </lineage>
</organism>
<evidence type="ECO:0000256" key="2">
    <source>
        <dbReference type="ARBA" id="ARBA00023015"/>
    </source>
</evidence>
<dbReference type="InterPro" id="IPR043425">
    <property type="entry name" value="NusG-like"/>
</dbReference>
<dbReference type="Proteomes" id="UP001500133">
    <property type="component" value="Unassembled WGS sequence"/>
</dbReference>
<dbReference type="NCBIfam" id="NF006534">
    <property type="entry name" value="PRK09014.1"/>
    <property type="match status" value="1"/>
</dbReference>
<accession>A0ABP7LHC0</accession>
<dbReference type="NCBIfam" id="TIGR01955">
    <property type="entry name" value="RfaH"/>
    <property type="match status" value="1"/>
</dbReference>
<evidence type="ECO:0000313" key="6">
    <source>
        <dbReference type="Proteomes" id="UP001500133"/>
    </source>
</evidence>
<proteinExistence type="predicted"/>
<name>A0ABP7LHC0_9GAMM</name>
<dbReference type="PANTHER" id="PTHR30265:SF7">
    <property type="entry name" value="TRANSCRIPTION ANTITERMINATION PROTEIN RFAH"/>
    <property type="match status" value="1"/>
</dbReference>
<keyword evidence="2" id="KW-0805">Transcription regulation</keyword>
<dbReference type="InterPro" id="IPR010215">
    <property type="entry name" value="Transcription_antiterm_RfaH"/>
</dbReference>
<keyword evidence="6" id="KW-1185">Reference proteome</keyword>
<dbReference type="Gene3D" id="3.30.70.940">
    <property type="entry name" value="NusG, N-terminal domain"/>
    <property type="match status" value="1"/>
</dbReference>
<evidence type="ECO:0000313" key="5">
    <source>
        <dbReference type="EMBL" id="GAA3899662.1"/>
    </source>
</evidence>
<keyword evidence="1" id="KW-0889">Transcription antitermination</keyword>
<evidence type="ECO:0000256" key="1">
    <source>
        <dbReference type="ARBA" id="ARBA00022814"/>
    </source>
</evidence>
<keyword evidence="3" id="KW-0804">Transcription</keyword>
<evidence type="ECO:0000256" key="3">
    <source>
        <dbReference type="ARBA" id="ARBA00023163"/>
    </source>
</evidence>
<evidence type="ECO:0000259" key="4">
    <source>
        <dbReference type="SMART" id="SM00738"/>
    </source>
</evidence>